<keyword evidence="4" id="KW-0178">Competence</keyword>
<dbReference type="InterPro" id="IPR009233">
    <property type="entry name" value="Competence_ComX_Bacillus"/>
</dbReference>
<sequence length="56" mass="6421">MLQKVVEKLIEQPNLLEEFKKGKLNFGISETEKAAVLDVLGKEDVQGIDVQKCYWQ</sequence>
<reference evidence="10 11" key="1">
    <citation type="submission" date="2021-01" db="EMBL/GenBank/DDBJ databases">
        <title>Genomic Encyclopedia of Type Strains, Phase IV (KMG-IV): sequencing the most valuable type-strain genomes for metagenomic binning, comparative biology and taxonomic classification.</title>
        <authorList>
            <person name="Goeker M."/>
        </authorList>
    </citation>
    <scope>NUCLEOTIDE SEQUENCE [LARGE SCALE GENOMIC DNA]</scope>
    <source>
        <strain evidence="10 11">DSM 23711</strain>
    </source>
</reference>
<dbReference type="Pfam" id="PF05952">
    <property type="entry name" value="ComX"/>
    <property type="match status" value="1"/>
</dbReference>
<gene>
    <name evidence="10" type="ORF">JOC48_003529</name>
</gene>
<dbReference type="EMBL" id="JAFBDR010000024">
    <property type="protein sequence ID" value="MBM7572981.1"/>
    <property type="molecule type" value="Genomic_DNA"/>
</dbReference>
<keyword evidence="5" id="KW-0449">Lipoprotein</keyword>
<keyword evidence="11" id="KW-1185">Reference proteome</keyword>
<comment type="caution">
    <text evidence="10">The sequence shown here is derived from an EMBL/GenBank/DDBJ whole genome shotgun (WGS) entry which is preliminary data.</text>
</comment>
<keyword evidence="2" id="KW-0964">Secreted</keyword>
<evidence type="ECO:0000256" key="4">
    <source>
        <dbReference type="ARBA" id="ARBA00023287"/>
    </source>
</evidence>
<name>A0ABS2N4B2_9BACI</name>
<dbReference type="Proteomes" id="UP001296943">
    <property type="component" value="Unassembled WGS sequence"/>
</dbReference>
<protein>
    <recommendedName>
        <fullName evidence="8">ComX pheromone</fullName>
    </recommendedName>
    <alternativeName>
        <fullName evidence="9">Competence pheromone</fullName>
    </alternativeName>
</protein>
<evidence type="ECO:0000256" key="2">
    <source>
        <dbReference type="ARBA" id="ARBA00022525"/>
    </source>
</evidence>
<comment type="subcellular location">
    <subcellularLocation>
        <location evidence="1">Secreted</location>
    </subcellularLocation>
</comment>
<evidence type="ECO:0000256" key="1">
    <source>
        <dbReference type="ARBA" id="ARBA00004613"/>
    </source>
</evidence>
<evidence type="ECO:0000313" key="11">
    <source>
        <dbReference type="Proteomes" id="UP001296943"/>
    </source>
</evidence>
<proteinExistence type="predicted"/>
<evidence type="ECO:0000256" key="3">
    <source>
        <dbReference type="ARBA" id="ARBA00023044"/>
    </source>
</evidence>
<evidence type="ECO:0000256" key="7">
    <source>
        <dbReference type="ARBA" id="ARBA00029483"/>
    </source>
</evidence>
<evidence type="ECO:0000256" key="9">
    <source>
        <dbReference type="ARBA" id="ARBA00030321"/>
    </source>
</evidence>
<comment type="subunit">
    <text evidence="7">Interacts directly with the sensor histidine kinase ComP and stimulates its activity.</text>
</comment>
<keyword evidence="3" id="KW-0588">Pheromone</keyword>
<evidence type="ECO:0000313" key="10">
    <source>
        <dbReference type="EMBL" id="MBM7572981.1"/>
    </source>
</evidence>
<accession>A0ABS2N4B2</accession>
<dbReference type="RefSeq" id="WP_204501651.1">
    <property type="nucleotide sequence ID" value="NZ_JAFBDR010000024.1"/>
</dbReference>
<keyword evidence="6" id="KW-0636">Prenylation</keyword>
<evidence type="ECO:0000256" key="5">
    <source>
        <dbReference type="ARBA" id="ARBA00023288"/>
    </source>
</evidence>
<evidence type="ECO:0000256" key="8">
    <source>
        <dbReference type="ARBA" id="ARBA00029545"/>
    </source>
</evidence>
<evidence type="ECO:0000256" key="6">
    <source>
        <dbReference type="ARBA" id="ARBA00023289"/>
    </source>
</evidence>
<organism evidence="10 11">
    <name type="scientific">Aquibacillus albus</name>
    <dbReference type="NCBI Taxonomy" id="1168171"/>
    <lineage>
        <taxon>Bacteria</taxon>
        <taxon>Bacillati</taxon>
        <taxon>Bacillota</taxon>
        <taxon>Bacilli</taxon>
        <taxon>Bacillales</taxon>
        <taxon>Bacillaceae</taxon>
        <taxon>Aquibacillus</taxon>
    </lineage>
</organism>